<sequence>IRLEKEDKERIERIKSMMEVSNRLRLDMMRIALDMDEKSFTEKVFQW</sequence>
<comment type="caution">
    <text evidence="1">The sequence shown here is derived from an EMBL/GenBank/DDBJ whole genome shotgun (WGS) entry which is preliminary data.</text>
</comment>
<dbReference type="AlphaFoldDB" id="X1VM67"/>
<dbReference type="EMBL" id="BARW01042962">
    <property type="protein sequence ID" value="GAJ17071.1"/>
    <property type="molecule type" value="Genomic_DNA"/>
</dbReference>
<evidence type="ECO:0000313" key="1">
    <source>
        <dbReference type="EMBL" id="GAJ17071.1"/>
    </source>
</evidence>
<accession>X1VM67</accession>
<reference evidence="1" key="1">
    <citation type="journal article" date="2014" name="Front. Microbiol.">
        <title>High frequency of phylogenetically diverse reductive dehalogenase-homologous genes in deep subseafloor sedimentary metagenomes.</title>
        <authorList>
            <person name="Kawai M."/>
            <person name="Futagami T."/>
            <person name="Toyoda A."/>
            <person name="Takaki Y."/>
            <person name="Nishi S."/>
            <person name="Hori S."/>
            <person name="Arai W."/>
            <person name="Tsubouchi T."/>
            <person name="Morono Y."/>
            <person name="Uchiyama I."/>
            <person name="Ito T."/>
            <person name="Fujiyama A."/>
            <person name="Inagaki F."/>
            <person name="Takami H."/>
        </authorList>
    </citation>
    <scope>NUCLEOTIDE SEQUENCE</scope>
    <source>
        <strain evidence="1">Expedition CK06-06</strain>
    </source>
</reference>
<proteinExistence type="predicted"/>
<organism evidence="1">
    <name type="scientific">marine sediment metagenome</name>
    <dbReference type="NCBI Taxonomy" id="412755"/>
    <lineage>
        <taxon>unclassified sequences</taxon>
        <taxon>metagenomes</taxon>
        <taxon>ecological metagenomes</taxon>
    </lineage>
</organism>
<name>X1VM67_9ZZZZ</name>
<feature type="non-terminal residue" evidence="1">
    <location>
        <position position="47"/>
    </location>
</feature>
<gene>
    <name evidence="1" type="ORF">S12H4_63296</name>
</gene>
<feature type="non-terminal residue" evidence="1">
    <location>
        <position position="1"/>
    </location>
</feature>
<protein>
    <submittedName>
        <fullName evidence="1">Uncharacterized protein</fullName>
    </submittedName>
</protein>